<evidence type="ECO:0000313" key="1">
    <source>
        <dbReference type="EMBL" id="SGY82840.1"/>
    </source>
</evidence>
<proteinExistence type="predicted"/>
<protein>
    <submittedName>
        <fullName evidence="1">Uncharacterized protein</fullName>
    </submittedName>
</protein>
<dbReference type="EMBL" id="FPLJ01000009">
    <property type="protein sequence ID" value="SGY82840.1"/>
    <property type="molecule type" value="Genomic_DNA"/>
</dbReference>
<name>A0ABY1HBC1_9GAMM</name>
<gene>
    <name evidence="1" type="ORF">MT2528_0321</name>
</gene>
<dbReference type="Proteomes" id="UP000182660">
    <property type="component" value="Unassembled WGS sequence"/>
</dbReference>
<organism evidence="1 2">
    <name type="scientific">Moritella viscosa</name>
    <dbReference type="NCBI Taxonomy" id="80854"/>
    <lineage>
        <taxon>Bacteria</taxon>
        <taxon>Pseudomonadati</taxon>
        <taxon>Pseudomonadota</taxon>
        <taxon>Gammaproteobacteria</taxon>
        <taxon>Alteromonadales</taxon>
        <taxon>Moritellaceae</taxon>
        <taxon>Moritella</taxon>
    </lineage>
</organism>
<sequence>MAYSSTNLILLLALHHVTSTYKANLLKRKKIINKQLKTKA</sequence>
<accession>A0ABY1HBC1</accession>
<comment type="caution">
    <text evidence="1">The sequence shown here is derived from an EMBL/GenBank/DDBJ whole genome shotgun (WGS) entry which is preliminary data.</text>
</comment>
<reference evidence="1 2" key="1">
    <citation type="submission" date="2016-11" db="EMBL/GenBank/DDBJ databases">
        <authorList>
            <person name="Klemetsen T."/>
        </authorList>
    </citation>
    <scope>NUCLEOTIDE SEQUENCE [LARGE SCALE GENOMIC DNA]</scope>
    <source>
        <strain evidence="1">MT 2528</strain>
    </source>
</reference>
<keyword evidence="2" id="KW-1185">Reference proteome</keyword>
<evidence type="ECO:0000313" key="2">
    <source>
        <dbReference type="Proteomes" id="UP000182660"/>
    </source>
</evidence>